<dbReference type="PANTHER" id="PTHR47894">
    <property type="entry name" value="HTH-TYPE TRANSCRIPTIONAL REGULATOR GADX"/>
    <property type="match status" value="1"/>
</dbReference>
<dbReference type="InterPro" id="IPR009057">
    <property type="entry name" value="Homeodomain-like_sf"/>
</dbReference>
<dbReference type="PANTHER" id="PTHR47894:SF4">
    <property type="entry name" value="HTH-TYPE TRANSCRIPTIONAL REGULATOR GADX"/>
    <property type="match status" value="1"/>
</dbReference>
<dbReference type="SUPFAM" id="SSF46689">
    <property type="entry name" value="Homeodomain-like"/>
    <property type="match status" value="1"/>
</dbReference>
<dbReference type="AlphaFoldDB" id="A0A2W5TUJ1"/>
<dbReference type="GO" id="GO:0000976">
    <property type="term" value="F:transcription cis-regulatory region binding"/>
    <property type="evidence" value="ECO:0007669"/>
    <property type="project" value="TreeGrafter"/>
</dbReference>
<comment type="caution">
    <text evidence="5">The sequence shown here is derived from an EMBL/GenBank/DDBJ whole genome shotgun (WGS) entry which is preliminary data.</text>
</comment>
<evidence type="ECO:0000256" key="1">
    <source>
        <dbReference type="ARBA" id="ARBA00023015"/>
    </source>
</evidence>
<dbReference type="GO" id="GO:0003700">
    <property type="term" value="F:DNA-binding transcription factor activity"/>
    <property type="evidence" value="ECO:0007669"/>
    <property type="project" value="InterPro"/>
</dbReference>
<dbReference type="Pfam" id="PF12625">
    <property type="entry name" value="Arabinose_bd"/>
    <property type="match status" value="1"/>
</dbReference>
<dbReference type="InterPro" id="IPR018060">
    <property type="entry name" value="HTH_AraC"/>
</dbReference>
<protein>
    <recommendedName>
        <fullName evidence="4">HTH araC/xylS-type domain-containing protein</fullName>
    </recommendedName>
</protein>
<dbReference type="Proteomes" id="UP000248975">
    <property type="component" value="Unassembled WGS sequence"/>
</dbReference>
<dbReference type="EMBL" id="QFQS01000001">
    <property type="protein sequence ID" value="PZQ99707.1"/>
    <property type="molecule type" value="Genomic_DNA"/>
</dbReference>
<dbReference type="Gene3D" id="1.10.10.60">
    <property type="entry name" value="Homeodomain-like"/>
    <property type="match status" value="1"/>
</dbReference>
<feature type="domain" description="HTH araC/xylS-type" evidence="4">
    <location>
        <begin position="236"/>
        <end position="334"/>
    </location>
</feature>
<keyword evidence="1" id="KW-0805">Transcription regulation</keyword>
<gene>
    <name evidence="5" type="ORF">DI533_03365</name>
</gene>
<evidence type="ECO:0000259" key="4">
    <source>
        <dbReference type="PROSITE" id="PS01124"/>
    </source>
</evidence>
<evidence type="ECO:0000256" key="2">
    <source>
        <dbReference type="ARBA" id="ARBA00023125"/>
    </source>
</evidence>
<dbReference type="GO" id="GO:0005829">
    <property type="term" value="C:cytosol"/>
    <property type="evidence" value="ECO:0007669"/>
    <property type="project" value="TreeGrafter"/>
</dbReference>
<dbReference type="Pfam" id="PF12833">
    <property type="entry name" value="HTH_18"/>
    <property type="match status" value="1"/>
</dbReference>
<dbReference type="SMART" id="SM00342">
    <property type="entry name" value="HTH_ARAC"/>
    <property type="match status" value="1"/>
</dbReference>
<sequence length="353" mass="38488">MNSNFDRPMQRVGPLAVLPDMLVEFGVEPEQVFAGLGFGPDDMLTENRIPFDTALALLDRAVRLSGNPSFGLLLGARHDHKVMGVVGELMSVAPTLRRALENYIALQPAYSGGACVYLVPMGDCYALGYGIYDRHAPGADQVYALTMSLGTNMVRALSGGVAKPVETHLCYRPPIDLGPYDKLLDSRFSFNESQTCLFLPKETLDAPNPTADAASHAELSGLIAARVPLNAQSAAARLRHILRPALSLGETSLGMAAEHLGLSERSLNRKLLQEGTSFARERDLVRFRMACELLLLTDLPIWQISDALSYANHTAFIRSFRRWSGNAPADWRKAHSSQQPTLAGLRVTTLAQS</sequence>
<reference evidence="5 6" key="1">
    <citation type="submission" date="2017-08" db="EMBL/GenBank/DDBJ databases">
        <title>Infants hospitalized years apart are colonized by the same room-sourced microbial strains.</title>
        <authorList>
            <person name="Brooks B."/>
            <person name="Olm M.R."/>
            <person name="Firek B.A."/>
            <person name="Baker R."/>
            <person name="Thomas B.C."/>
            <person name="Morowitz M.J."/>
            <person name="Banfield J.F."/>
        </authorList>
    </citation>
    <scope>NUCLEOTIDE SEQUENCE [LARGE SCALE GENOMIC DNA]</scope>
    <source>
        <strain evidence="5">S2_003_000_R2_11</strain>
    </source>
</reference>
<evidence type="ECO:0000313" key="5">
    <source>
        <dbReference type="EMBL" id="PZQ99707.1"/>
    </source>
</evidence>
<evidence type="ECO:0000256" key="3">
    <source>
        <dbReference type="ARBA" id="ARBA00023163"/>
    </source>
</evidence>
<name>A0A2W5TUJ1_CERSP</name>
<evidence type="ECO:0000313" key="6">
    <source>
        <dbReference type="Proteomes" id="UP000248975"/>
    </source>
</evidence>
<keyword evidence="2" id="KW-0238">DNA-binding</keyword>
<keyword evidence="3" id="KW-0804">Transcription</keyword>
<accession>A0A2W5TUJ1</accession>
<dbReference type="PROSITE" id="PS01124">
    <property type="entry name" value="HTH_ARAC_FAMILY_2"/>
    <property type="match status" value="1"/>
</dbReference>
<dbReference type="InterPro" id="IPR032687">
    <property type="entry name" value="AraC-type_N"/>
</dbReference>
<organism evidence="5 6">
    <name type="scientific">Cereibacter sphaeroides</name>
    <name type="common">Rhodobacter sphaeroides</name>
    <dbReference type="NCBI Taxonomy" id="1063"/>
    <lineage>
        <taxon>Bacteria</taxon>
        <taxon>Pseudomonadati</taxon>
        <taxon>Pseudomonadota</taxon>
        <taxon>Alphaproteobacteria</taxon>
        <taxon>Rhodobacterales</taxon>
        <taxon>Paracoccaceae</taxon>
        <taxon>Cereibacter</taxon>
    </lineage>
</organism>
<proteinExistence type="predicted"/>